<dbReference type="PANTHER" id="PTHR30289:SF1">
    <property type="entry name" value="PEBP (PHOSPHATIDYLETHANOLAMINE-BINDING PROTEIN) FAMILY PROTEIN"/>
    <property type="match status" value="1"/>
</dbReference>
<dbReference type="STRING" id="1217799.DEALK_16040"/>
<dbReference type="EMBL" id="LFDV01000002">
    <property type="protein sequence ID" value="KTB48757.1"/>
    <property type="molecule type" value="Genomic_DNA"/>
</dbReference>
<comment type="caution">
    <text evidence="1">The sequence shown here is derived from an EMBL/GenBank/DDBJ whole genome shotgun (WGS) entry which is preliminary data.</text>
</comment>
<gene>
    <name evidence="1" type="ORF">DEALK_16040</name>
</gene>
<dbReference type="SUPFAM" id="SSF49777">
    <property type="entry name" value="PEBP-like"/>
    <property type="match status" value="1"/>
</dbReference>
<keyword evidence="2" id="KW-1185">Reference proteome</keyword>
<name>A0A0W0GJM6_9CHLR</name>
<dbReference type="InterPro" id="IPR005247">
    <property type="entry name" value="YbhB_YbcL/LppC-like"/>
</dbReference>
<dbReference type="CDD" id="cd00865">
    <property type="entry name" value="PEBP_bact_arch"/>
    <property type="match status" value="1"/>
</dbReference>
<evidence type="ECO:0000313" key="1">
    <source>
        <dbReference type="EMBL" id="KTB48757.1"/>
    </source>
</evidence>
<sequence>MEMIIDGFKDGEFIPRRNTCDGPGLSPEISWRGIPAGAKSLALLMDDPDAPRGLFTHWIIWNIPVSAFRLPAGTARKAELPNGIMQGVNSGGAYGYYPSCPPPGPVHHYRYRLMALDAVPVLNPGAGREQFDRAVSGHVLAEVLVTGLYGR</sequence>
<dbReference type="RefSeq" id="WP_058439694.1">
    <property type="nucleotide sequence ID" value="NZ_KQ758903.1"/>
</dbReference>
<dbReference type="InterPro" id="IPR008914">
    <property type="entry name" value="PEBP"/>
</dbReference>
<accession>A0A0W0GJM6</accession>
<protein>
    <submittedName>
        <fullName evidence="1">Raf kinase inhibitor-like protein, YbhB/YbcL family</fullName>
    </submittedName>
</protein>
<dbReference type="OrthoDB" id="9797506at2"/>
<dbReference type="Proteomes" id="UP000053947">
    <property type="component" value="Unassembled WGS sequence"/>
</dbReference>
<dbReference type="AlphaFoldDB" id="A0A0W0GJM6"/>
<dbReference type="Gene3D" id="3.90.280.10">
    <property type="entry name" value="PEBP-like"/>
    <property type="match status" value="1"/>
</dbReference>
<dbReference type="Pfam" id="PF01161">
    <property type="entry name" value="PBP"/>
    <property type="match status" value="1"/>
</dbReference>
<organism evidence="1 2">
    <name type="scientific">Dehalogenimonas alkenigignens</name>
    <dbReference type="NCBI Taxonomy" id="1217799"/>
    <lineage>
        <taxon>Bacteria</taxon>
        <taxon>Bacillati</taxon>
        <taxon>Chloroflexota</taxon>
        <taxon>Dehalococcoidia</taxon>
        <taxon>Dehalococcoidales</taxon>
        <taxon>Dehalococcoidaceae</taxon>
        <taxon>Dehalogenimonas</taxon>
    </lineage>
</organism>
<reference evidence="1 2" key="1">
    <citation type="submission" date="2015-06" db="EMBL/GenBank/DDBJ databases">
        <title>Genome sequence of the organohalide-respiring Dehalogenimonas alkenigignens type strain (IP3-3T).</title>
        <authorList>
            <person name="Key T.A."/>
            <person name="Richmond D.P."/>
            <person name="Bowman K.S."/>
            <person name="Cho Y.-J."/>
            <person name="Chun J."/>
            <person name="da Costa M.S."/>
            <person name="Rainey F.A."/>
            <person name="Moe W.M."/>
        </authorList>
    </citation>
    <scope>NUCLEOTIDE SEQUENCE [LARGE SCALE GENOMIC DNA]</scope>
    <source>
        <strain evidence="1 2">IP3-3</strain>
    </source>
</reference>
<dbReference type="InterPro" id="IPR036610">
    <property type="entry name" value="PEBP-like_sf"/>
</dbReference>
<evidence type="ECO:0000313" key="2">
    <source>
        <dbReference type="Proteomes" id="UP000053947"/>
    </source>
</evidence>
<proteinExistence type="predicted"/>
<dbReference type="PANTHER" id="PTHR30289">
    <property type="entry name" value="UNCHARACTERIZED PROTEIN YBCL-RELATED"/>
    <property type="match status" value="1"/>
</dbReference>
<dbReference type="NCBIfam" id="TIGR00481">
    <property type="entry name" value="YbhB/YbcL family Raf kinase inhibitor-like protein"/>
    <property type="match status" value="1"/>
</dbReference>